<evidence type="ECO:0000313" key="2">
    <source>
        <dbReference type="EMBL" id="ELS52168.1"/>
    </source>
</evidence>
<evidence type="ECO:0000313" key="3">
    <source>
        <dbReference type="Proteomes" id="UP000011205"/>
    </source>
</evidence>
<protein>
    <submittedName>
        <fullName evidence="2">Putative Integral membrane protein</fullName>
    </submittedName>
</protein>
<name>L8P7R3_STRVR</name>
<dbReference type="AlphaFoldDB" id="L8P7R3"/>
<feature type="compositionally biased region" description="Pro residues" evidence="1">
    <location>
        <begin position="94"/>
        <end position="119"/>
    </location>
</feature>
<dbReference type="EMBL" id="AMLP01000218">
    <property type="protein sequence ID" value="ELS52168.1"/>
    <property type="molecule type" value="Genomic_DNA"/>
</dbReference>
<feature type="compositionally biased region" description="Low complexity" evidence="1">
    <location>
        <begin position="134"/>
        <end position="162"/>
    </location>
</feature>
<feature type="compositionally biased region" description="Low complexity" evidence="1">
    <location>
        <begin position="13"/>
        <end position="31"/>
    </location>
</feature>
<feature type="region of interest" description="Disordered" evidence="1">
    <location>
        <begin position="13"/>
        <end position="186"/>
    </location>
</feature>
<comment type="caution">
    <text evidence="2">The sequence shown here is derived from an EMBL/GenBank/DDBJ whole genome shotgun (WGS) entry which is preliminary data.</text>
</comment>
<sequence length="346" mass="34851">MGWSSPIAAYAAAANPAATATSTTVTRADAAGRTARCTASQPRGSGVRREASRAISRIPAHQPTPPSSVGARSTVKPTAASASMRSPIRSGSSPPMPPMSPTPGISIPPPPPPPAPPPGRSSSPSELPSIVMTSCPAQASPPSIAANSATTAPARARSSAGAITTPALRKDRKKNHDSSTAPTRLTPSGVISMAVDASAPVSPNADTSPDGVTEPPAPRATSAAVIGPREPAVSASSRCRPSAAVPAIPINAQLTAVIADSRTSPHGSRVPCLALSVFVDALMADPPDPRRGRLAAHVPLAWITTLRAGFNPVNGTSRCGEACSSQGPTFSQGAEPEIVPDDVRHP</sequence>
<evidence type="ECO:0000256" key="1">
    <source>
        <dbReference type="SAM" id="MobiDB-lite"/>
    </source>
</evidence>
<reference evidence="2 3" key="1">
    <citation type="journal article" date="2013" name="Genome Announc.">
        <title>Draft Genome Sequence of Streptomyces viridochromogenes Strain Tu57, Producer of Avilamycin.</title>
        <authorList>
            <person name="Gruning B.A."/>
            <person name="Erxleben A."/>
            <person name="Hahnlein A."/>
            <person name="Gunther S."/>
        </authorList>
    </citation>
    <scope>NUCLEOTIDE SEQUENCE [LARGE SCALE GENOMIC DNA]</scope>
    <source>
        <strain evidence="2 3">Tue57</strain>
    </source>
</reference>
<organism evidence="2 3">
    <name type="scientific">Streptomyces viridochromogenes Tue57</name>
    <dbReference type="NCBI Taxonomy" id="1160705"/>
    <lineage>
        <taxon>Bacteria</taxon>
        <taxon>Bacillati</taxon>
        <taxon>Actinomycetota</taxon>
        <taxon>Actinomycetes</taxon>
        <taxon>Kitasatosporales</taxon>
        <taxon>Streptomycetaceae</taxon>
        <taxon>Streptomyces</taxon>
    </lineage>
</organism>
<accession>L8P7R3</accession>
<feature type="region of interest" description="Disordered" evidence="1">
    <location>
        <begin position="199"/>
        <end position="238"/>
    </location>
</feature>
<feature type="compositionally biased region" description="Low complexity" evidence="1">
    <location>
        <begin position="81"/>
        <end position="93"/>
    </location>
</feature>
<feature type="compositionally biased region" description="Polar residues" evidence="1">
    <location>
        <begin position="321"/>
        <end position="332"/>
    </location>
</feature>
<dbReference type="Proteomes" id="UP000011205">
    <property type="component" value="Unassembled WGS sequence"/>
</dbReference>
<feature type="region of interest" description="Disordered" evidence="1">
    <location>
        <begin position="321"/>
        <end position="346"/>
    </location>
</feature>
<proteinExistence type="predicted"/>
<gene>
    <name evidence="2" type="ORF">STVIR_6855</name>
</gene>